<dbReference type="RefSeq" id="WP_146502341.1">
    <property type="nucleotide sequence ID" value="NZ_SJPG01000001.1"/>
</dbReference>
<accession>A0A5C5XBM6</accession>
<dbReference type="Proteomes" id="UP000316095">
    <property type="component" value="Unassembled WGS sequence"/>
</dbReference>
<feature type="compositionally biased region" description="Basic residues" evidence="5">
    <location>
        <begin position="94"/>
        <end position="104"/>
    </location>
</feature>
<dbReference type="InterPro" id="IPR036107">
    <property type="entry name" value="CsrA_sf"/>
</dbReference>
<keyword evidence="4" id="KW-0678">Repressor</keyword>
<comment type="caution">
    <text evidence="6">The sequence shown here is derived from an EMBL/GenBank/DDBJ whole genome shotgun (WGS) entry which is preliminary data.</text>
</comment>
<dbReference type="PANTHER" id="PTHR34984">
    <property type="entry name" value="CARBON STORAGE REGULATOR"/>
    <property type="match status" value="1"/>
</dbReference>
<evidence type="ECO:0000313" key="7">
    <source>
        <dbReference type="Proteomes" id="UP000316095"/>
    </source>
</evidence>
<keyword evidence="4" id="KW-1005">Bacterial flagellum biogenesis</keyword>
<gene>
    <name evidence="4" type="primary">csrA</name>
    <name evidence="6" type="ORF">Pan54_09020</name>
</gene>
<keyword evidence="3 4" id="KW-0694">RNA-binding</keyword>
<keyword evidence="1 4" id="KW-0963">Cytoplasm</keyword>
<dbReference type="EMBL" id="SJPG01000001">
    <property type="protein sequence ID" value="TWT60188.1"/>
    <property type="molecule type" value="Genomic_DNA"/>
</dbReference>
<dbReference type="Gene3D" id="2.60.40.4380">
    <property type="entry name" value="Translational regulator CsrA"/>
    <property type="match status" value="1"/>
</dbReference>
<evidence type="ECO:0000256" key="2">
    <source>
        <dbReference type="ARBA" id="ARBA00022845"/>
    </source>
</evidence>
<name>A0A5C5XBM6_9PLAN</name>
<reference evidence="6 7" key="1">
    <citation type="submission" date="2019-02" db="EMBL/GenBank/DDBJ databases">
        <title>Deep-cultivation of Planctomycetes and their phenomic and genomic characterization uncovers novel biology.</title>
        <authorList>
            <person name="Wiegand S."/>
            <person name="Jogler M."/>
            <person name="Boedeker C."/>
            <person name="Pinto D."/>
            <person name="Vollmers J."/>
            <person name="Rivas-Marin E."/>
            <person name="Kohn T."/>
            <person name="Peeters S.H."/>
            <person name="Heuer A."/>
            <person name="Rast P."/>
            <person name="Oberbeckmann S."/>
            <person name="Bunk B."/>
            <person name="Jeske O."/>
            <person name="Meyerdierks A."/>
            <person name="Storesund J.E."/>
            <person name="Kallscheuer N."/>
            <person name="Luecker S."/>
            <person name="Lage O.M."/>
            <person name="Pohl T."/>
            <person name="Merkel B.J."/>
            <person name="Hornburger P."/>
            <person name="Mueller R.-W."/>
            <person name="Bruemmer F."/>
            <person name="Labrenz M."/>
            <person name="Spormann A.M."/>
            <person name="Op Den Camp H."/>
            <person name="Overmann J."/>
            <person name="Amann R."/>
            <person name="Jetten M.S.M."/>
            <person name="Mascher T."/>
            <person name="Medema M.H."/>
            <person name="Devos D.P."/>
            <person name="Kaster A.-K."/>
            <person name="Ovreas L."/>
            <person name="Rohde M."/>
            <person name="Galperin M.Y."/>
            <person name="Jogler C."/>
        </authorList>
    </citation>
    <scope>NUCLEOTIDE SEQUENCE [LARGE SCALE GENOMIC DNA]</scope>
    <source>
        <strain evidence="6 7">Pan54</strain>
    </source>
</reference>
<evidence type="ECO:0000256" key="4">
    <source>
        <dbReference type="HAMAP-Rule" id="MF_00167"/>
    </source>
</evidence>
<dbReference type="GO" id="GO:0005829">
    <property type="term" value="C:cytosol"/>
    <property type="evidence" value="ECO:0007669"/>
    <property type="project" value="TreeGrafter"/>
</dbReference>
<dbReference type="GO" id="GO:0045947">
    <property type="term" value="P:negative regulation of translational initiation"/>
    <property type="evidence" value="ECO:0007669"/>
    <property type="project" value="UniProtKB-UniRule"/>
</dbReference>
<dbReference type="PANTHER" id="PTHR34984:SF1">
    <property type="entry name" value="CARBON STORAGE REGULATOR"/>
    <property type="match status" value="1"/>
</dbReference>
<dbReference type="GO" id="GO:0048027">
    <property type="term" value="F:mRNA 5'-UTR binding"/>
    <property type="evidence" value="ECO:0007669"/>
    <property type="project" value="UniProtKB-UniRule"/>
</dbReference>
<comment type="subcellular location">
    <subcellularLocation>
        <location evidence="4">Cytoplasm</location>
    </subcellularLocation>
</comment>
<dbReference type="SUPFAM" id="SSF117130">
    <property type="entry name" value="CsrA-like"/>
    <property type="match status" value="1"/>
</dbReference>
<protein>
    <recommendedName>
        <fullName evidence="4">Translational regulator CsrA</fullName>
    </recommendedName>
</protein>
<sequence>MLVLTRKKSQLIQIGENIVIKVIRTGPGSVKIGIDAPSDVRVMRGELDPKLAENYKMEESESSDSDTNAVADASPECRRNERVEDEEPVSVKTVSRRTSKASAL</sequence>
<dbReference type="InterPro" id="IPR003751">
    <property type="entry name" value="CsrA"/>
</dbReference>
<comment type="subunit">
    <text evidence="4">Homodimer; the beta-strands of each monomer intercalate to form a hydrophobic core, while the alpha-helices form wings that extend away from the core.</text>
</comment>
<keyword evidence="7" id="KW-1185">Reference proteome</keyword>
<evidence type="ECO:0000313" key="6">
    <source>
        <dbReference type="EMBL" id="TWT60188.1"/>
    </source>
</evidence>
<comment type="similarity">
    <text evidence="4">Belongs to the CsrA/RsmA family.</text>
</comment>
<evidence type="ECO:0000256" key="1">
    <source>
        <dbReference type="ARBA" id="ARBA00022490"/>
    </source>
</evidence>
<comment type="function">
    <text evidence="4">A translational regulator that binds mRNA to regulate translation initiation and/or mRNA stability. Usually binds in the 5'-UTR at or near the Shine-Dalgarno sequence preventing ribosome-binding, thus repressing translation. Its main target seems to be the major flagellin gene, while its function is anatagonized by FliW.</text>
</comment>
<dbReference type="GO" id="GO:0044781">
    <property type="term" value="P:bacterial-type flagellum organization"/>
    <property type="evidence" value="ECO:0007669"/>
    <property type="project" value="UniProtKB-KW"/>
</dbReference>
<dbReference type="GO" id="GO:0006109">
    <property type="term" value="P:regulation of carbohydrate metabolic process"/>
    <property type="evidence" value="ECO:0007669"/>
    <property type="project" value="InterPro"/>
</dbReference>
<evidence type="ECO:0000256" key="3">
    <source>
        <dbReference type="ARBA" id="ARBA00022884"/>
    </source>
</evidence>
<dbReference type="OrthoDB" id="289081at2"/>
<dbReference type="GO" id="GO:1902208">
    <property type="term" value="P:regulation of bacterial-type flagellum assembly"/>
    <property type="evidence" value="ECO:0007669"/>
    <property type="project" value="UniProtKB-UniRule"/>
</dbReference>
<dbReference type="Pfam" id="PF02599">
    <property type="entry name" value="CsrA"/>
    <property type="match status" value="1"/>
</dbReference>
<organism evidence="6 7">
    <name type="scientific">Rubinisphaera italica</name>
    <dbReference type="NCBI Taxonomy" id="2527969"/>
    <lineage>
        <taxon>Bacteria</taxon>
        <taxon>Pseudomonadati</taxon>
        <taxon>Planctomycetota</taxon>
        <taxon>Planctomycetia</taxon>
        <taxon>Planctomycetales</taxon>
        <taxon>Planctomycetaceae</taxon>
        <taxon>Rubinisphaera</taxon>
    </lineage>
</organism>
<feature type="region of interest" description="Disordered" evidence="5">
    <location>
        <begin position="52"/>
        <end position="104"/>
    </location>
</feature>
<dbReference type="AlphaFoldDB" id="A0A5C5XBM6"/>
<dbReference type="HAMAP" id="MF_00167">
    <property type="entry name" value="CsrA"/>
    <property type="match status" value="1"/>
</dbReference>
<proteinExistence type="inferred from homology"/>
<keyword evidence="2 4" id="KW-0810">Translation regulation</keyword>
<evidence type="ECO:0000256" key="5">
    <source>
        <dbReference type="SAM" id="MobiDB-lite"/>
    </source>
</evidence>
<dbReference type="GO" id="GO:0006402">
    <property type="term" value="P:mRNA catabolic process"/>
    <property type="evidence" value="ECO:0007669"/>
    <property type="project" value="InterPro"/>
</dbReference>